<accession>A0ABS4YBM4</accession>
<gene>
    <name evidence="1" type="ORF">JO379_005661</name>
</gene>
<reference evidence="1 2" key="1">
    <citation type="submission" date="2021-03" db="EMBL/GenBank/DDBJ databases">
        <title>Sequencing the genomes of 1000 actinobacteria strains.</title>
        <authorList>
            <person name="Klenk H.-P."/>
        </authorList>
    </citation>
    <scope>NUCLEOTIDE SEQUENCE [LARGE SCALE GENOMIC DNA]</scope>
    <source>
        <strain evidence="1 2">DSM 41480</strain>
    </source>
</reference>
<name>A0ABS4YBM4_9ACTN</name>
<evidence type="ECO:0000313" key="1">
    <source>
        <dbReference type="EMBL" id="MBP2406192.1"/>
    </source>
</evidence>
<sequence length="49" mass="5396">MDIHPGTLTKRRPGQTASRRYACAPLRAVWRWGAGCEAAHGTQITYEPG</sequence>
<dbReference type="EMBL" id="JAGIOH010000001">
    <property type="protein sequence ID" value="MBP2406192.1"/>
    <property type="molecule type" value="Genomic_DNA"/>
</dbReference>
<dbReference type="Proteomes" id="UP001519291">
    <property type="component" value="Unassembled WGS sequence"/>
</dbReference>
<proteinExistence type="predicted"/>
<comment type="caution">
    <text evidence="1">The sequence shown here is derived from an EMBL/GenBank/DDBJ whole genome shotgun (WGS) entry which is preliminary data.</text>
</comment>
<organism evidence="1 2">
    <name type="scientific">Streptomyces syringium</name>
    <dbReference type="NCBI Taxonomy" id="76729"/>
    <lineage>
        <taxon>Bacteria</taxon>
        <taxon>Bacillati</taxon>
        <taxon>Actinomycetota</taxon>
        <taxon>Actinomycetes</taxon>
        <taxon>Kitasatosporales</taxon>
        <taxon>Streptomycetaceae</taxon>
        <taxon>Streptomyces</taxon>
    </lineage>
</organism>
<evidence type="ECO:0000313" key="2">
    <source>
        <dbReference type="Proteomes" id="UP001519291"/>
    </source>
</evidence>
<protein>
    <submittedName>
        <fullName evidence="1">Uncharacterized protein</fullName>
    </submittedName>
</protein>
<keyword evidence="2" id="KW-1185">Reference proteome</keyword>